<evidence type="ECO:0000259" key="1">
    <source>
        <dbReference type="Pfam" id="PF20148"/>
    </source>
</evidence>
<accession>V5BK02</accession>
<dbReference type="NCBIfam" id="TIGR01643">
    <property type="entry name" value="YD_repeat_2x"/>
    <property type="match status" value="5"/>
</dbReference>
<keyword evidence="3" id="KW-1185">Reference proteome</keyword>
<dbReference type="Proteomes" id="UP000017842">
    <property type="component" value="Unassembled WGS sequence"/>
</dbReference>
<reference evidence="2 3" key="1">
    <citation type="journal article" date="2013" name="Genome Announc.">
        <title>Draft Genome Sequence of the Methanotrophic Gammaproteobacterium Methyloglobulus morosus DSM 22980 Strain KoM1.</title>
        <authorList>
            <person name="Poehlein A."/>
            <person name="Deutzmann J.S."/>
            <person name="Daniel R."/>
            <person name="Simeonova D.D."/>
        </authorList>
    </citation>
    <scope>NUCLEOTIDE SEQUENCE [LARGE SCALE GENOMIC DNA]</scope>
    <source>
        <strain evidence="2 3">KoM1</strain>
    </source>
</reference>
<evidence type="ECO:0000313" key="3">
    <source>
        <dbReference type="Proteomes" id="UP000017842"/>
    </source>
</evidence>
<dbReference type="InterPro" id="IPR031325">
    <property type="entry name" value="RHS_repeat"/>
</dbReference>
<organism evidence="2 3">
    <name type="scientific">Methyloglobulus morosus KoM1</name>
    <dbReference type="NCBI Taxonomy" id="1116472"/>
    <lineage>
        <taxon>Bacteria</taxon>
        <taxon>Pseudomonadati</taxon>
        <taxon>Pseudomonadota</taxon>
        <taxon>Gammaproteobacteria</taxon>
        <taxon>Methylococcales</taxon>
        <taxon>Methylococcaceae</taxon>
        <taxon>Methyloglobulus</taxon>
    </lineage>
</organism>
<dbReference type="InterPro" id="IPR006530">
    <property type="entry name" value="YD"/>
</dbReference>
<dbReference type="Gene3D" id="2.180.10.10">
    <property type="entry name" value="RHS repeat-associated core"/>
    <property type="match status" value="2"/>
</dbReference>
<evidence type="ECO:0000313" key="2">
    <source>
        <dbReference type="EMBL" id="ESS73630.1"/>
    </source>
</evidence>
<name>V5BK02_9GAMM</name>
<dbReference type="PANTHER" id="PTHR32305">
    <property type="match status" value="1"/>
</dbReference>
<dbReference type="InterPro" id="IPR045351">
    <property type="entry name" value="DUF6531"/>
</dbReference>
<gene>
    <name evidence="2" type="ORF">MGMO_15c00510</name>
</gene>
<dbReference type="InterPro" id="IPR050708">
    <property type="entry name" value="T6SS_VgrG/RHS"/>
</dbReference>
<dbReference type="PATRIC" id="fig|1116472.3.peg.550"/>
<dbReference type="EMBL" id="AYLO01000015">
    <property type="protein sequence ID" value="ESS73630.1"/>
    <property type="molecule type" value="Genomic_DNA"/>
</dbReference>
<sequence length="837" mass="89656">MVDQGVAAIGQEKRTGCTAICVRESWVKIVIRIPTICLVTKYQTQHVKGLLRLMILLMAVFFNTNSSYAGATNLLGICSIGGINPTGGVTAQECIEFADWGLNGGLKNYLMALNAYPPNLDTKIVYESQIRRFFLNSSGQSTGDFWRLFPDSDCPLPKILTTYRNNNYCVDPCPQGQVVNATNPTLCTNLATIKNNGKKCPSAGNPINVGNGNKFQIERDYLGAGNIPLYIERTYNSDPSTSVTFGTSSGWHHTYDRSIGNAIGSNLAVAYRADGSAFKFILVGSNWQPDSDINYHLQEILSGITRTGWKVTTPDNTVETYSAVGVLLDITELSSHIQTLSYSCKTVSSACPVTTPTTVAPYAGLLIKVTDNFGNSLNFTYNSLGQMVTLTDPIGNVTRYGYDGNGNLATITYPDDTPSVSTDNPVKTYVYGELANTANVSQPNALTGIIDENGVRYATYKYDANGKAISTEHAGSVEKYALNYAPDGTSTAVTDPLGAIRTTHFTTVLGVVKSTGTDQPGGSGCSAASSAMTYDANGNVASRTDFNGHKVCYAYDLSRNLETARVEGLASVADCTVNLAASSLPAPARKVSTQWHGTYRLPLQVAEPKRLATYTYDATGNVLSRTEQATTDPAGVVGLTPTVTGTARTWGYTYNNFGQVLTADGPRTDVSDVTATTYYPVADPVLGNRGNPKDVTNALGQKTTFDSYDGNGRLTQTTAPNGVVTTLAYTPRGWLKTLTTRDSASTLVQTTSYGYDPTGLLKTVTAPDTSVLTYGYDNAHRLVSVTDSLGNKVSYTLDNLGNRTNETATDPGNVLRRNIARAYDALGRLQTVTGGVQ</sequence>
<proteinExistence type="predicted"/>
<comment type="caution">
    <text evidence="2">The sequence shown here is derived from an EMBL/GenBank/DDBJ whole genome shotgun (WGS) entry which is preliminary data.</text>
</comment>
<protein>
    <submittedName>
        <fullName evidence="2">RHS repeat-associated protein</fullName>
    </submittedName>
</protein>
<dbReference type="Pfam" id="PF20148">
    <property type="entry name" value="DUF6531"/>
    <property type="match status" value="1"/>
</dbReference>
<dbReference type="Pfam" id="PF05593">
    <property type="entry name" value="RHS_repeat"/>
    <property type="match status" value="3"/>
</dbReference>
<dbReference type="eggNOG" id="COG3209">
    <property type="taxonomic scope" value="Bacteria"/>
</dbReference>
<dbReference type="PANTHER" id="PTHR32305:SF15">
    <property type="entry name" value="PROTEIN RHSA-RELATED"/>
    <property type="match status" value="1"/>
</dbReference>
<feature type="domain" description="DUF6531" evidence="1">
    <location>
        <begin position="204"/>
        <end position="280"/>
    </location>
</feature>
<dbReference type="AlphaFoldDB" id="V5BK02"/>
<dbReference type="STRING" id="1116472.MGMO_15c00510"/>